<dbReference type="GO" id="GO:0004467">
    <property type="term" value="F:long-chain fatty acid-CoA ligase activity"/>
    <property type="evidence" value="ECO:0007669"/>
    <property type="project" value="UniProtKB-EC"/>
</dbReference>
<evidence type="ECO:0000256" key="2">
    <source>
        <dbReference type="ARBA" id="ARBA00022832"/>
    </source>
</evidence>
<evidence type="ECO:0000313" key="5">
    <source>
        <dbReference type="EMBL" id="CAG01618.1"/>
    </source>
</evidence>
<dbReference type="Gene3D" id="3.40.50.12780">
    <property type="entry name" value="N-terminal domain of ligase-like"/>
    <property type="match status" value="1"/>
</dbReference>
<evidence type="ECO:0000256" key="3">
    <source>
        <dbReference type="ARBA" id="ARBA00026121"/>
    </source>
</evidence>
<dbReference type="EC" id="6.2.1.3" evidence="3"/>
<keyword evidence="1" id="KW-0436">Ligase</keyword>
<dbReference type="GO" id="GO:0016020">
    <property type="term" value="C:membrane"/>
    <property type="evidence" value="ECO:0007669"/>
    <property type="project" value="TreeGrafter"/>
</dbReference>
<dbReference type="Pfam" id="PF00501">
    <property type="entry name" value="AMP-binding"/>
    <property type="match status" value="1"/>
</dbReference>
<organism evidence="5">
    <name type="scientific">Tetraodon nigroviridis</name>
    <name type="common">Spotted green pufferfish</name>
    <name type="synonym">Chelonodon nigroviridis</name>
    <dbReference type="NCBI Taxonomy" id="99883"/>
    <lineage>
        <taxon>Eukaryota</taxon>
        <taxon>Metazoa</taxon>
        <taxon>Chordata</taxon>
        <taxon>Craniata</taxon>
        <taxon>Vertebrata</taxon>
        <taxon>Euteleostomi</taxon>
        <taxon>Actinopterygii</taxon>
        <taxon>Neopterygii</taxon>
        <taxon>Teleostei</taxon>
        <taxon>Neoteleostei</taxon>
        <taxon>Acanthomorphata</taxon>
        <taxon>Eupercaria</taxon>
        <taxon>Tetraodontiformes</taxon>
        <taxon>Tetradontoidea</taxon>
        <taxon>Tetraodontidae</taxon>
        <taxon>Tetraodon</taxon>
    </lineage>
</organism>
<dbReference type="InterPro" id="IPR042099">
    <property type="entry name" value="ANL_N_sf"/>
</dbReference>
<dbReference type="AlphaFoldDB" id="Q4SCL4"/>
<evidence type="ECO:0000259" key="4">
    <source>
        <dbReference type="Pfam" id="PF00501"/>
    </source>
</evidence>
<evidence type="ECO:0000256" key="1">
    <source>
        <dbReference type="ARBA" id="ARBA00022598"/>
    </source>
</evidence>
<keyword evidence="2" id="KW-0443">Lipid metabolism</keyword>
<sequence>MRPPCDLQAQSLPVNGDPSCRRSALLKDDSLLEFYYEDTRTYYDMFQRGLGITGDGPCLGFRKPGQPGYEWMSYNEVEHKAQLLGSGLLAKGCQPNAQQFVGIFAQNRPEWVLSELACYTYSMAVVPLYDTLGLEAMVHILNLGETDHLGRCLMMEEKSLSA</sequence>
<reference evidence="5" key="1">
    <citation type="journal article" date="2004" name="Nature">
        <title>Genome duplication in the teleost fish Tetraodon nigroviridis reveals the early vertebrate proto-karyotype.</title>
        <authorList>
            <person name="Jaillon O."/>
            <person name="Aury J.-M."/>
            <person name="Brunet F."/>
            <person name="Petit J.-L."/>
            <person name="Stange-Thomann N."/>
            <person name="Mauceli E."/>
            <person name="Bouneau L."/>
            <person name="Fischer C."/>
            <person name="Ozouf-Costaz C."/>
            <person name="Bernot A."/>
            <person name="Nicaud S."/>
            <person name="Jaffe D."/>
            <person name="Fisher S."/>
            <person name="Lutfalla G."/>
            <person name="Dossat C."/>
            <person name="Segurens B."/>
            <person name="Dasilva C."/>
            <person name="Salanoubat M."/>
            <person name="Levy M."/>
            <person name="Boudet N."/>
            <person name="Castellano S."/>
            <person name="Anthouard V."/>
            <person name="Jubin C."/>
            <person name="Castelli V."/>
            <person name="Katinka M."/>
            <person name="Vacherie B."/>
            <person name="Biemont C."/>
            <person name="Skalli Z."/>
            <person name="Cattolico L."/>
            <person name="Poulain J."/>
            <person name="De Berardinis V."/>
            <person name="Cruaud C."/>
            <person name="Duprat S."/>
            <person name="Brottier P."/>
            <person name="Coutanceau J.-P."/>
            <person name="Gouzy J."/>
            <person name="Parra G."/>
            <person name="Lardier G."/>
            <person name="Chapple C."/>
            <person name="McKernan K.J."/>
            <person name="McEwan P."/>
            <person name="Bosak S."/>
            <person name="Kellis M."/>
            <person name="Volff J.-N."/>
            <person name="Guigo R."/>
            <person name="Zody M.C."/>
            <person name="Mesirov J."/>
            <person name="Lindblad-Toh K."/>
            <person name="Birren B."/>
            <person name="Nusbaum C."/>
            <person name="Kahn D."/>
            <person name="Robinson-Rechavi M."/>
            <person name="Laudet V."/>
            <person name="Schachter V."/>
            <person name="Quetier F."/>
            <person name="Saurin W."/>
            <person name="Scarpelli C."/>
            <person name="Wincker P."/>
            <person name="Lander E.S."/>
            <person name="Weissenbach J."/>
            <person name="Roest Crollius H."/>
        </authorList>
    </citation>
    <scope>NUCLEOTIDE SEQUENCE [LARGE SCALE GENOMIC DNA]</scope>
</reference>
<accession>Q4SCL4</accession>
<reference evidence="5" key="2">
    <citation type="submission" date="2004-02" db="EMBL/GenBank/DDBJ databases">
        <authorList>
            <consortium name="Genoscope"/>
            <consortium name="Whitehead Institute Centre for Genome Research"/>
        </authorList>
    </citation>
    <scope>NUCLEOTIDE SEQUENCE</scope>
</reference>
<protein>
    <recommendedName>
        <fullName evidence="3">long-chain-fatty-acid--CoA ligase</fullName>
        <ecNumber evidence="3">6.2.1.3</ecNumber>
    </recommendedName>
</protein>
<proteinExistence type="predicted"/>
<dbReference type="PANTHER" id="PTHR43272:SF36">
    <property type="entry name" value="LONG-CHAIN-FATTY-ACID--COA LIGASE"/>
    <property type="match status" value="1"/>
</dbReference>
<dbReference type="SUPFAM" id="SSF56801">
    <property type="entry name" value="Acetyl-CoA synthetase-like"/>
    <property type="match status" value="1"/>
</dbReference>
<dbReference type="PANTHER" id="PTHR43272">
    <property type="entry name" value="LONG-CHAIN-FATTY-ACID--COA LIGASE"/>
    <property type="match status" value="1"/>
</dbReference>
<dbReference type="GO" id="GO:0005783">
    <property type="term" value="C:endoplasmic reticulum"/>
    <property type="evidence" value="ECO:0007669"/>
    <property type="project" value="TreeGrafter"/>
</dbReference>
<dbReference type="InterPro" id="IPR000873">
    <property type="entry name" value="AMP-dep_synth/lig_dom"/>
</dbReference>
<dbReference type="KEGG" id="tng:GSTEN00020445G001"/>
<dbReference type="OrthoDB" id="1700726at2759"/>
<feature type="domain" description="AMP-dependent synthetase/ligase" evidence="4">
    <location>
        <begin position="68"/>
        <end position="145"/>
    </location>
</feature>
<keyword evidence="2" id="KW-0276">Fatty acid metabolism</keyword>
<dbReference type="EMBL" id="CAAE01014652">
    <property type="protein sequence ID" value="CAG01618.1"/>
    <property type="molecule type" value="Genomic_DNA"/>
</dbReference>
<gene>
    <name evidence="5" type="ORF">GSTENG00020445001</name>
</gene>
<name>Q4SCL4_TETNG</name>